<feature type="domain" description="HTH marR-type" evidence="1">
    <location>
        <begin position="24"/>
        <end position="74"/>
    </location>
</feature>
<dbReference type="InterPro" id="IPR036390">
    <property type="entry name" value="WH_DNA-bd_sf"/>
</dbReference>
<gene>
    <name evidence="2" type="ORF">AADG42_18720</name>
</gene>
<dbReference type="EMBL" id="CP154795">
    <property type="protein sequence ID" value="XAN09263.1"/>
    <property type="molecule type" value="Genomic_DNA"/>
</dbReference>
<protein>
    <submittedName>
        <fullName evidence="2">Helix-turn-helix domain-containing protein</fullName>
    </submittedName>
</protein>
<dbReference type="InterPro" id="IPR000835">
    <property type="entry name" value="HTH_MarR-typ"/>
</dbReference>
<dbReference type="RefSeq" id="WP_425310716.1">
    <property type="nucleotide sequence ID" value="NZ_CP154795.1"/>
</dbReference>
<proteinExistence type="predicted"/>
<dbReference type="Pfam" id="PF12802">
    <property type="entry name" value="MarR_2"/>
    <property type="match status" value="1"/>
</dbReference>
<keyword evidence="3" id="KW-1185">Reference proteome</keyword>
<dbReference type="Gene3D" id="1.10.10.10">
    <property type="entry name" value="Winged helix-like DNA-binding domain superfamily/Winged helix DNA-binding domain"/>
    <property type="match status" value="1"/>
</dbReference>
<evidence type="ECO:0000259" key="1">
    <source>
        <dbReference type="Pfam" id="PF12802"/>
    </source>
</evidence>
<dbReference type="Proteomes" id="UP001442841">
    <property type="component" value="Chromosome"/>
</dbReference>
<reference evidence="2 3" key="1">
    <citation type="submission" date="2024-04" db="EMBL/GenBank/DDBJ databases">
        <title>Isolation of an actinomycete strain from pig manure.</title>
        <authorList>
            <person name="Gong T."/>
            <person name="Yu Z."/>
            <person name="An M."/>
            <person name="Wei C."/>
            <person name="Yang W."/>
            <person name="Liu L."/>
        </authorList>
    </citation>
    <scope>NUCLEOTIDE SEQUENCE [LARGE SCALE GENOMIC DNA]</scope>
    <source>
        <strain evidence="2 3">ZF39</strain>
    </source>
</reference>
<accession>A0ABZ3FT59</accession>
<evidence type="ECO:0000313" key="3">
    <source>
        <dbReference type="Proteomes" id="UP001442841"/>
    </source>
</evidence>
<evidence type="ECO:0000313" key="2">
    <source>
        <dbReference type="EMBL" id="XAN09263.1"/>
    </source>
</evidence>
<dbReference type="SUPFAM" id="SSF46785">
    <property type="entry name" value="Winged helix' DNA-binding domain"/>
    <property type="match status" value="1"/>
</dbReference>
<name>A0ABZ3FT59_9ACTN</name>
<dbReference type="InterPro" id="IPR036388">
    <property type="entry name" value="WH-like_DNA-bd_sf"/>
</dbReference>
<sequence length="111" mass="12279">MSVDTEVLRDLSRAAFGQAYRLEVMLAVADSDDGLITQTELARELGVSVSNVQAPVRSLIGCGLLTQLPQGDSRSKFLMRNRSAAWEWVKELRLQAQTPTRTVLEDHHAGQ</sequence>
<organism evidence="2 3">
    <name type="scientific">Ammonicoccus fulvus</name>
    <dbReference type="NCBI Taxonomy" id="3138240"/>
    <lineage>
        <taxon>Bacteria</taxon>
        <taxon>Bacillati</taxon>
        <taxon>Actinomycetota</taxon>
        <taxon>Actinomycetes</taxon>
        <taxon>Propionibacteriales</taxon>
        <taxon>Propionibacteriaceae</taxon>
        <taxon>Ammonicoccus</taxon>
    </lineage>
</organism>